<dbReference type="STRING" id="1314781.A0A165FBC7"/>
<feature type="region of interest" description="Disordered" evidence="1">
    <location>
        <begin position="141"/>
        <end position="160"/>
    </location>
</feature>
<dbReference type="Proteomes" id="UP000077266">
    <property type="component" value="Unassembled WGS sequence"/>
</dbReference>
<sequence>SFQQAVLAHAYVFLGPIIKYAYDMNLMIKLYDHFVHHVQYRRWYKNTLVPGVIALREALWNIYQRRTRLRKRRVKQLTTLGLHRYVELLNDNKAHSDDEIEPGTGNYLVNHKPGRSPRVTALVRKLDAMYEKDARALGRDPGRTRIISEPLPPARLPALP</sequence>
<feature type="non-terminal residue" evidence="2">
    <location>
        <position position="160"/>
    </location>
</feature>
<feature type="non-terminal residue" evidence="2">
    <location>
        <position position="1"/>
    </location>
</feature>
<dbReference type="AlphaFoldDB" id="A0A165FBC7"/>
<dbReference type="OrthoDB" id="3056461at2759"/>
<dbReference type="EMBL" id="KV426092">
    <property type="protein sequence ID" value="KZV88720.1"/>
    <property type="molecule type" value="Genomic_DNA"/>
</dbReference>
<evidence type="ECO:0000256" key="1">
    <source>
        <dbReference type="SAM" id="MobiDB-lite"/>
    </source>
</evidence>
<proteinExistence type="predicted"/>
<gene>
    <name evidence="2" type="ORF">EXIGLDRAFT_570183</name>
</gene>
<protein>
    <submittedName>
        <fullName evidence="2">Uncharacterized protein</fullName>
    </submittedName>
</protein>
<reference evidence="2 3" key="1">
    <citation type="journal article" date="2016" name="Mol. Biol. Evol.">
        <title>Comparative Genomics of Early-Diverging Mushroom-Forming Fungi Provides Insights into the Origins of Lignocellulose Decay Capabilities.</title>
        <authorList>
            <person name="Nagy L.G."/>
            <person name="Riley R."/>
            <person name="Tritt A."/>
            <person name="Adam C."/>
            <person name="Daum C."/>
            <person name="Floudas D."/>
            <person name="Sun H."/>
            <person name="Yadav J.S."/>
            <person name="Pangilinan J."/>
            <person name="Larsson K.H."/>
            <person name="Matsuura K."/>
            <person name="Barry K."/>
            <person name="Labutti K."/>
            <person name="Kuo R."/>
            <person name="Ohm R.A."/>
            <person name="Bhattacharya S.S."/>
            <person name="Shirouzu T."/>
            <person name="Yoshinaga Y."/>
            <person name="Martin F.M."/>
            <person name="Grigoriev I.V."/>
            <person name="Hibbett D.S."/>
        </authorList>
    </citation>
    <scope>NUCLEOTIDE SEQUENCE [LARGE SCALE GENOMIC DNA]</scope>
    <source>
        <strain evidence="2 3">HHB12029</strain>
    </source>
</reference>
<accession>A0A165FBC7</accession>
<evidence type="ECO:0000313" key="2">
    <source>
        <dbReference type="EMBL" id="KZV88720.1"/>
    </source>
</evidence>
<keyword evidence="3" id="KW-1185">Reference proteome</keyword>
<evidence type="ECO:0000313" key="3">
    <source>
        <dbReference type="Proteomes" id="UP000077266"/>
    </source>
</evidence>
<name>A0A165FBC7_EXIGL</name>
<feature type="compositionally biased region" description="Pro residues" evidence="1">
    <location>
        <begin position="150"/>
        <end position="160"/>
    </location>
</feature>
<organism evidence="2 3">
    <name type="scientific">Exidia glandulosa HHB12029</name>
    <dbReference type="NCBI Taxonomy" id="1314781"/>
    <lineage>
        <taxon>Eukaryota</taxon>
        <taxon>Fungi</taxon>
        <taxon>Dikarya</taxon>
        <taxon>Basidiomycota</taxon>
        <taxon>Agaricomycotina</taxon>
        <taxon>Agaricomycetes</taxon>
        <taxon>Auriculariales</taxon>
        <taxon>Exidiaceae</taxon>
        <taxon>Exidia</taxon>
    </lineage>
</organism>
<dbReference type="InParanoid" id="A0A165FBC7"/>